<sequence>MGVDGLDPYSIDPQRCTKVKSAFDKGYLFSSESGFRLMLINLCRFDVEFLFEDDKKYSVKAESTLSIYRPEYKYFTVVRKGAT</sequence>
<gene>
    <name evidence="1" type="ORF">BJD16_06350</name>
</gene>
<evidence type="ECO:0000313" key="1">
    <source>
        <dbReference type="EMBL" id="OHY88816.1"/>
    </source>
</evidence>
<reference evidence="1 2" key="1">
    <citation type="submission" date="2016-09" db="EMBL/GenBank/DDBJ databases">
        <title>Draft Genome Sequence of Aeromonas sobria Strain 08005, Isolated from Sick Rana catesbeiana.</title>
        <authorList>
            <person name="Yang Q."/>
        </authorList>
    </citation>
    <scope>NUCLEOTIDE SEQUENCE [LARGE SCALE GENOMIC DNA]</scope>
    <source>
        <strain evidence="1 2">08005</strain>
    </source>
</reference>
<evidence type="ECO:0000313" key="2">
    <source>
        <dbReference type="Proteomes" id="UP000179934"/>
    </source>
</evidence>
<organism evidence="1 2">
    <name type="scientific">Aeromonas sobria</name>
    <dbReference type="NCBI Taxonomy" id="646"/>
    <lineage>
        <taxon>Bacteria</taxon>
        <taxon>Pseudomonadati</taxon>
        <taxon>Pseudomonadota</taxon>
        <taxon>Gammaproteobacteria</taxon>
        <taxon>Aeromonadales</taxon>
        <taxon>Aeromonadaceae</taxon>
        <taxon>Aeromonas</taxon>
    </lineage>
</organism>
<dbReference type="Proteomes" id="UP000179934">
    <property type="component" value="Unassembled WGS sequence"/>
</dbReference>
<protein>
    <submittedName>
        <fullName evidence="1">Uncharacterized protein</fullName>
    </submittedName>
</protein>
<name>A0A1S2CJU7_AERSO</name>
<proteinExistence type="predicted"/>
<dbReference type="EMBL" id="MKFU01000065">
    <property type="protein sequence ID" value="OHY88816.1"/>
    <property type="molecule type" value="Genomic_DNA"/>
</dbReference>
<accession>A0A1S2CJU7</accession>
<dbReference type="AlphaFoldDB" id="A0A1S2CJU7"/>
<comment type="caution">
    <text evidence="1">The sequence shown here is derived from an EMBL/GenBank/DDBJ whole genome shotgun (WGS) entry which is preliminary data.</text>
</comment>